<sequence>MSNVINISDKFAVEEKGSIEIGGKVYEVEKSVGAVLRFEEVAESGSVKSLLAAIEGALGSEAYQEIGVEGYGIANIKVLVSGLMAVMQDLTFEEANKRFRL</sequence>
<dbReference type="EMBL" id="MKQP01000022">
    <property type="protein sequence ID" value="OMD31367.1"/>
    <property type="molecule type" value="Genomic_DNA"/>
</dbReference>
<organism evidence="1 2">
    <name type="scientific">Paenibacillus odorifer</name>
    <dbReference type="NCBI Taxonomy" id="189426"/>
    <lineage>
        <taxon>Bacteria</taxon>
        <taxon>Bacillati</taxon>
        <taxon>Bacillota</taxon>
        <taxon>Bacilli</taxon>
        <taxon>Bacillales</taxon>
        <taxon>Paenibacillaceae</taxon>
        <taxon>Paenibacillus</taxon>
    </lineage>
</organism>
<accession>A0A1R0X9C5</accession>
<protein>
    <submittedName>
        <fullName evidence="1">Uncharacterized protein</fullName>
    </submittedName>
</protein>
<dbReference type="Proteomes" id="UP000187465">
    <property type="component" value="Unassembled WGS sequence"/>
</dbReference>
<evidence type="ECO:0000313" key="2">
    <source>
        <dbReference type="Proteomes" id="UP000187465"/>
    </source>
</evidence>
<dbReference type="AlphaFoldDB" id="A0A1R0X9C5"/>
<reference evidence="1 2" key="1">
    <citation type="submission" date="2016-10" db="EMBL/GenBank/DDBJ databases">
        <title>Paenibacillus species isolates.</title>
        <authorList>
            <person name="Beno S.M."/>
        </authorList>
    </citation>
    <scope>NUCLEOTIDE SEQUENCE [LARGE SCALE GENOMIC DNA]</scope>
    <source>
        <strain evidence="1 2">FSL H7-0604</strain>
    </source>
</reference>
<name>A0A1R0X9C5_9BACL</name>
<proteinExistence type="predicted"/>
<comment type="caution">
    <text evidence="1">The sequence shown here is derived from an EMBL/GenBank/DDBJ whole genome shotgun (WGS) entry which is preliminary data.</text>
</comment>
<gene>
    <name evidence="1" type="ORF">BJP51_19190</name>
</gene>
<evidence type="ECO:0000313" key="1">
    <source>
        <dbReference type="EMBL" id="OMD31367.1"/>
    </source>
</evidence>
<dbReference type="RefSeq" id="WP_076179176.1">
    <property type="nucleotide sequence ID" value="NZ_MKQP01000022.1"/>
</dbReference>